<dbReference type="GO" id="GO:0070403">
    <property type="term" value="F:NAD+ binding"/>
    <property type="evidence" value="ECO:0007669"/>
    <property type="project" value="InterPro"/>
</dbReference>
<dbReference type="SUPFAM" id="SSF51735">
    <property type="entry name" value="NAD(P)-binding Rossmann-fold domains"/>
    <property type="match status" value="1"/>
</dbReference>
<keyword evidence="12" id="KW-0472">Membrane</keyword>
<gene>
    <name evidence="15" type="ORF">A2W41_03250</name>
</gene>
<comment type="cofactor">
    <cofactor evidence="1">
        <name>NAD(+)</name>
        <dbReference type="ChEBI" id="CHEBI:57540"/>
    </cofactor>
</comment>
<feature type="domain" description="NAD(P)-binding" evidence="14">
    <location>
        <begin position="4"/>
        <end position="313"/>
    </location>
</feature>
<dbReference type="GO" id="GO:0033320">
    <property type="term" value="P:UDP-D-xylose biosynthetic process"/>
    <property type="evidence" value="ECO:0007669"/>
    <property type="project" value="UniProtKB-UniPathway"/>
</dbReference>
<dbReference type="Proteomes" id="UP000176700">
    <property type="component" value="Unassembled WGS sequence"/>
</dbReference>
<protein>
    <recommendedName>
        <fullName evidence="5">UDP-glucuronate decarboxylase</fullName>
        <ecNumber evidence="5">4.1.1.35</ecNumber>
    </recommendedName>
</protein>
<evidence type="ECO:0000256" key="4">
    <source>
        <dbReference type="ARBA" id="ARBA00007505"/>
    </source>
</evidence>
<comment type="caution">
    <text evidence="15">The sequence shown here is derived from an EMBL/GenBank/DDBJ whole genome shotgun (WGS) entry which is preliminary data.</text>
</comment>
<evidence type="ECO:0000256" key="2">
    <source>
        <dbReference type="ARBA" id="ARBA00004447"/>
    </source>
</evidence>
<name>A0A1G2FYT0_9BACT</name>
<dbReference type="AlphaFoldDB" id="A0A1G2FYT0"/>
<dbReference type="InterPro" id="IPR044516">
    <property type="entry name" value="UXS-like"/>
</dbReference>
<sequence>MKILITGGAGFIGSHLAEKLLQKKNQVFVFDDLSTGSRGNIRPFIKNKRFFFKKGSILNIKELAPFVKKADQIYHLAAAVGVKHIIENPLKTLLTNIEGTKNVLELAAKSKTPILITSSSEVYGKNSSLPFKETADRTYGSVYSERWGYALSKSVDECLALAYWKKQRLPAVVVRLFNTVGPRQTGRYGMVIPTFIAQAKENKPITVYGTGTQMRCFSHVEDIIKAMIKLMNASKARGEIINLGSTESISMMDLARKIKKMTQSTSRIVKIPYKKAYSSTFEDMQKRIPDLKKAHALIGYKPTYALDNIIRSMM</sequence>
<evidence type="ECO:0000256" key="9">
    <source>
        <dbReference type="ARBA" id="ARBA00022989"/>
    </source>
</evidence>
<dbReference type="Pfam" id="PF16363">
    <property type="entry name" value="GDP_Man_Dehyd"/>
    <property type="match status" value="1"/>
</dbReference>
<evidence type="ECO:0000313" key="15">
    <source>
        <dbReference type="EMBL" id="OGZ42731.1"/>
    </source>
</evidence>
<evidence type="ECO:0000256" key="13">
    <source>
        <dbReference type="ARBA" id="ARBA00023239"/>
    </source>
</evidence>
<dbReference type="Gene3D" id="3.40.50.720">
    <property type="entry name" value="NAD(P)-binding Rossmann-like Domain"/>
    <property type="match status" value="1"/>
</dbReference>
<evidence type="ECO:0000256" key="6">
    <source>
        <dbReference type="ARBA" id="ARBA00022692"/>
    </source>
</evidence>
<dbReference type="PRINTS" id="PR01713">
    <property type="entry name" value="NUCEPIMERASE"/>
</dbReference>
<evidence type="ECO:0000259" key="14">
    <source>
        <dbReference type="Pfam" id="PF16363"/>
    </source>
</evidence>
<comment type="pathway">
    <text evidence="3">Nucleotide-sugar biosynthesis; UDP-alpha-D-xylose biosynthesis; UDP-alpha-D-xylose from UDP-alpha-D-glucuronate: step 1/1.</text>
</comment>
<comment type="subcellular location">
    <subcellularLocation>
        <location evidence="2">Golgi apparatus</location>
        <location evidence="2">Golgi stack membrane</location>
        <topology evidence="2">Single-pass type II membrane protein</topology>
    </subcellularLocation>
</comment>
<accession>A0A1G2FYT0</accession>
<keyword evidence="11" id="KW-0333">Golgi apparatus</keyword>
<dbReference type="PANTHER" id="PTHR43078">
    <property type="entry name" value="UDP-GLUCURONIC ACID DECARBOXYLASE-RELATED"/>
    <property type="match status" value="1"/>
</dbReference>
<comment type="similarity">
    <text evidence="4">Belongs to the NAD(P)-dependent epimerase/dehydratase family. UDP-glucuronic acid decarboxylase subfamily.</text>
</comment>
<evidence type="ECO:0000256" key="1">
    <source>
        <dbReference type="ARBA" id="ARBA00001911"/>
    </source>
</evidence>
<keyword evidence="9" id="KW-1133">Transmembrane helix</keyword>
<dbReference type="InterPro" id="IPR016040">
    <property type="entry name" value="NAD(P)-bd_dom"/>
</dbReference>
<dbReference type="GO" id="GO:0005737">
    <property type="term" value="C:cytoplasm"/>
    <property type="evidence" value="ECO:0007669"/>
    <property type="project" value="TreeGrafter"/>
</dbReference>
<evidence type="ECO:0000256" key="3">
    <source>
        <dbReference type="ARBA" id="ARBA00005100"/>
    </source>
</evidence>
<reference evidence="15 16" key="1">
    <citation type="journal article" date="2016" name="Nat. Commun.">
        <title>Thousands of microbial genomes shed light on interconnected biogeochemical processes in an aquifer system.</title>
        <authorList>
            <person name="Anantharaman K."/>
            <person name="Brown C.T."/>
            <person name="Hug L.A."/>
            <person name="Sharon I."/>
            <person name="Castelle C.J."/>
            <person name="Probst A.J."/>
            <person name="Thomas B.C."/>
            <person name="Singh A."/>
            <person name="Wilkins M.J."/>
            <person name="Karaoz U."/>
            <person name="Brodie E.L."/>
            <person name="Williams K.H."/>
            <person name="Hubbard S.S."/>
            <person name="Banfield J.F."/>
        </authorList>
    </citation>
    <scope>NUCLEOTIDE SEQUENCE [LARGE SCALE GENOMIC DNA]</scope>
</reference>
<keyword evidence="6" id="KW-0812">Transmembrane</keyword>
<dbReference type="EMBL" id="MHNI01000014">
    <property type="protein sequence ID" value="OGZ42731.1"/>
    <property type="molecule type" value="Genomic_DNA"/>
</dbReference>
<evidence type="ECO:0000256" key="12">
    <source>
        <dbReference type="ARBA" id="ARBA00023136"/>
    </source>
</evidence>
<evidence type="ECO:0000256" key="7">
    <source>
        <dbReference type="ARBA" id="ARBA00022793"/>
    </source>
</evidence>
<dbReference type="PANTHER" id="PTHR43078:SF6">
    <property type="entry name" value="UDP-GLUCURONIC ACID DECARBOXYLASE 1"/>
    <property type="match status" value="1"/>
</dbReference>
<keyword evidence="13" id="KW-0456">Lyase</keyword>
<keyword evidence="7" id="KW-0210">Decarboxylase</keyword>
<organism evidence="15 16">
    <name type="scientific">Candidatus Ryanbacteria bacterium RIFCSPHIGHO2_01_45_13</name>
    <dbReference type="NCBI Taxonomy" id="1802112"/>
    <lineage>
        <taxon>Bacteria</taxon>
        <taxon>Candidatus Ryaniibacteriota</taxon>
    </lineage>
</organism>
<dbReference type="UniPathway" id="UPA00796">
    <property type="reaction ID" value="UER00771"/>
</dbReference>
<dbReference type="EC" id="4.1.1.35" evidence="5"/>
<evidence type="ECO:0000256" key="10">
    <source>
        <dbReference type="ARBA" id="ARBA00023027"/>
    </source>
</evidence>
<evidence type="ECO:0000256" key="5">
    <source>
        <dbReference type="ARBA" id="ARBA00012290"/>
    </source>
</evidence>
<keyword evidence="10" id="KW-0520">NAD</keyword>
<dbReference type="GO" id="GO:0042732">
    <property type="term" value="P:D-xylose metabolic process"/>
    <property type="evidence" value="ECO:0007669"/>
    <property type="project" value="InterPro"/>
</dbReference>
<evidence type="ECO:0000313" key="16">
    <source>
        <dbReference type="Proteomes" id="UP000176700"/>
    </source>
</evidence>
<keyword evidence="8" id="KW-0735">Signal-anchor</keyword>
<evidence type="ECO:0000256" key="8">
    <source>
        <dbReference type="ARBA" id="ARBA00022968"/>
    </source>
</evidence>
<dbReference type="GO" id="GO:0048040">
    <property type="term" value="F:UDP-glucuronate decarboxylase activity"/>
    <property type="evidence" value="ECO:0007669"/>
    <property type="project" value="UniProtKB-EC"/>
</dbReference>
<evidence type="ECO:0000256" key="11">
    <source>
        <dbReference type="ARBA" id="ARBA00023034"/>
    </source>
</evidence>
<dbReference type="InterPro" id="IPR036291">
    <property type="entry name" value="NAD(P)-bd_dom_sf"/>
</dbReference>
<proteinExistence type="inferred from homology"/>